<evidence type="ECO:0000313" key="3">
    <source>
        <dbReference type="Proteomes" id="UP000218418"/>
    </source>
</evidence>
<keyword evidence="3" id="KW-1185">Reference proteome</keyword>
<name>A0A1Z4LZ29_9CYAN</name>
<feature type="transmembrane region" description="Helical" evidence="1">
    <location>
        <begin position="254"/>
        <end position="272"/>
    </location>
</feature>
<feature type="transmembrane region" description="Helical" evidence="1">
    <location>
        <begin position="453"/>
        <end position="472"/>
    </location>
</feature>
<dbReference type="EMBL" id="AP018227">
    <property type="protein sequence ID" value="BAY86472.1"/>
    <property type="molecule type" value="Genomic_DNA"/>
</dbReference>
<feature type="transmembrane region" description="Helical" evidence="1">
    <location>
        <begin position="120"/>
        <end position="142"/>
    </location>
</feature>
<accession>A0A1Z4LZ29</accession>
<evidence type="ECO:0000313" key="2">
    <source>
        <dbReference type="EMBL" id="BAY86472.1"/>
    </source>
</evidence>
<feature type="transmembrane region" description="Helical" evidence="1">
    <location>
        <begin position="484"/>
        <end position="517"/>
    </location>
</feature>
<sequence length="542" mass="61154">MQNLIDKIGDWNPQLFRELKGRFKKSHVVIALLISLAPQIFILLLQFETDVNGQAYLSFWKPDTWRMVFISFNMIFIFTLLVAGTYLIVNDLVKEERDGTLNFIRLSPQSELSIFTGKMLGVPALIHLMIIAAIPFHIFAGISANIPFSYILCFYLTLLASCIFFYSLASIIAILEGANFRIGKAWFVGGAILFFLMISSSWGYFHIHYANIWFRIFSPIEMNNYLFSELSSESKVIGLQKLIVFNLPLGKNELSVLGLFVFNCGLCTYWVWQGLIRCFRNPSATLLSKGKSYWLAANFNFIHLGFLMHGKVTIEQDFIAEIVYLYIWNTILFLVLFGMILPHRQAIQDWATFRLQKSSENKPLFKNSLLSELILDEKSPGTLAIAINILIAAIFAITLTVIKGTAFYESDALASNLFIAMCIVFLINLTMIYASIAQFMLMLKSSKRGSLSIGTTAVAVTLPILIASILSFSISNTSDTDTTLWLFTIFFPFGFANTTAIKVVSVFICQLAILALLNWYLIKQVKFLGESATKAMFSQAKV</sequence>
<feature type="transmembrane region" description="Helical" evidence="1">
    <location>
        <begin position="27"/>
        <end position="47"/>
    </location>
</feature>
<feature type="transmembrane region" description="Helical" evidence="1">
    <location>
        <begin position="67"/>
        <end position="89"/>
    </location>
</feature>
<proteinExistence type="predicted"/>
<feature type="transmembrane region" description="Helical" evidence="1">
    <location>
        <begin position="148"/>
        <end position="174"/>
    </location>
</feature>
<keyword evidence="1" id="KW-0472">Membrane</keyword>
<gene>
    <name evidence="2" type="ORF">NIES267_59810</name>
</gene>
<keyword evidence="1" id="KW-1133">Transmembrane helix</keyword>
<dbReference type="Proteomes" id="UP000218418">
    <property type="component" value="Chromosome"/>
</dbReference>
<dbReference type="OrthoDB" id="458286at2"/>
<feature type="transmembrane region" description="Helical" evidence="1">
    <location>
        <begin position="383"/>
        <end position="402"/>
    </location>
</feature>
<reference evidence="2 3" key="1">
    <citation type="submission" date="2017-06" db="EMBL/GenBank/DDBJ databases">
        <title>Genome sequencing of cyanobaciteial culture collection at National Institute for Environmental Studies (NIES).</title>
        <authorList>
            <person name="Hirose Y."/>
            <person name="Shimura Y."/>
            <person name="Fujisawa T."/>
            <person name="Nakamura Y."/>
            <person name="Kawachi M."/>
        </authorList>
    </citation>
    <scope>NUCLEOTIDE SEQUENCE [LARGE SCALE GENOMIC DNA]</scope>
    <source>
        <strain evidence="2 3">NIES-267</strain>
    </source>
</reference>
<feature type="transmembrane region" description="Helical" evidence="1">
    <location>
        <begin position="417"/>
        <end position="441"/>
    </location>
</feature>
<feature type="transmembrane region" description="Helical" evidence="1">
    <location>
        <begin position="186"/>
        <end position="205"/>
    </location>
</feature>
<feature type="transmembrane region" description="Helical" evidence="1">
    <location>
        <begin position="322"/>
        <end position="341"/>
    </location>
</feature>
<evidence type="ECO:0000256" key="1">
    <source>
        <dbReference type="SAM" id="Phobius"/>
    </source>
</evidence>
<protein>
    <submittedName>
        <fullName evidence="2">Uncharacterized protein</fullName>
    </submittedName>
</protein>
<organism evidence="2 3">
    <name type="scientific">Calothrix parasitica NIES-267</name>
    <dbReference type="NCBI Taxonomy" id="1973488"/>
    <lineage>
        <taxon>Bacteria</taxon>
        <taxon>Bacillati</taxon>
        <taxon>Cyanobacteriota</taxon>
        <taxon>Cyanophyceae</taxon>
        <taxon>Nostocales</taxon>
        <taxon>Calotrichaceae</taxon>
        <taxon>Calothrix</taxon>
    </lineage>
</organism>
<keyword evidence="1" id="KW-0812">Transmembrane</keyword>
<dbReference type="AlphaFoldDB" id="A0A1Z4LZ29"/>